<name>A0AAV0ZUB7_VICFA</name>
<accession>A0AAV0ZUB7</accession>
<dbReference type="AlphaFoldDB" id="A0AAV0ZUB7"/>
<organism evidence="1 2">
    <name type="scientific">Vicia faba</name>
    <name type="common">Broad bean</name>
    <name type="synonym">Faba vulgaris</name>
    <dbReference type="NCBI Taxonomy" id="3906"/>
    <lineage>
        <taxon>Eukaryota</taxon>
        <taxon>Viridiplantae</taxon>
        <taxon>Streptophyta</taxon>
        <taxon>Embryophyta</taxon>
        <taxon>Tracheophyta</taxon>
        <taxon>Spermatophyta</taxon>
        <taxon>Magnoliopsida</taxon>
        <taxon>eudicotyledons</taxon>
        <taxon>Gunneridae</taxon>
        <taxon>Pentapetalae</taxon>
        <taxon>rosids</taxon>
        <taxon>fabids</taxon>
        <taxon>Fabales</taxon>
        <taxon>Fabaceae</taxon>
        <taxon>Papilionoideae</taxon>
        <taxon>50 kb inversion clade</taxon>
        <taxon>NPAAA clade</taxon>
        <taxon>Hologalegina</taxon>
        <taxon>IRL clade</taxon>
        <taxon>Fabeae</taxon>
        <taxon>Vicia</taxon>
    </lineage>
</organism>
<sequence>MGNEDRCLQHVDLSVVREGPQLSYNQRKNLIAPIQEKEIYEALHDVGDSKAPGVDGYSAKLFKTCWNIVKQDLVKAICYWFKHNTMYKAFNGTLVTLHPKSADAKYLKD</sequence>
<gene>
    <name evidence="1" type="ORF">VFH_II267840</name>
</gene>
<protein>
    <recommendedName>
        <fullName evidence="3">Reverse transcriptase</fullName>
    </recommendedName>
</protein>
<proteinExistence type="predicted"/>
<dbReference type="EMBL" id="OX451737">
    <property type="protein sequence ID" value="CAI8601339.1"/>
    <property type="molecule type" value="Genomic_DNA"/>
</dbReference>
<evidence type="ECO:0000313" key="1">
    <source>
        <dbReference type="EMBL" id="CAI8601339.1"/>
    </source>
</evidence>
<keyword evidence="2" id="KW-1185">Reference proteome</keyword>
<evidence type="ECO:0008006" key="3">
    <source>
        <dbReference type="Google" id="ProtNLM"/>
    </source>
</evidence>
<reference evidence="1 2" key="1">
    <citation type="submission" date="2023-01" db="EMBL/GenBank/DDBJ databases">
        <authorList>
            <person name="Kreplak J."/>
        </authorList>
    </citation>
    <scope>NUCLEOTIDE SEQUENCE [LARGE SCALE GENOMIC DNA]</scope>
</reference>
<dbReference type="Proteomes" id="UP001157006">
    <property type="component" value="Chromosome 2"/>
</dbReference>
<evidence type="ECO:0000313" key="2">
    <source>
        <dbReference type="Proteomes" id="UP001157006"/>
    </source>
</evidence>